<dbReference type="PRINTS" id="PR00014">
    <property type="entry name" value="FNTYPEIII"/>
</dbReference>
<dbReference type="PANTHER" id="PTHR46957:SF3">
    <property type="entry name" value="CYTOKINE RECEPTOR"/>
    <property type="match status" value="1"/>
</dbReference>
<dbReference type="InterPro" id="IPR036116">
    <property type="entry name" value="FN3_sf"/>
</dbReference>
<feature type="domain" description="Fibronectin type-III" evidence="4">
    <location>
        <begin position="1031"/>
        <end position="1130"/>
    </location>
</feature>
<dbReference type="InterPro" id="IPR013783">
    <property type="entry name" value="Ig-like_fold"/>
</dbReference>
<comment type="caution">
    <text evidence="5">The sequence shown here is derived from an EMBL/GenBank/DDBJ whole genome shotgun (WGS) entry which is preliminary data.</text>
</comment>
<dbReference type="RefSeq" id="WP_377465142.1">
    <property type="nucleotide sequence ID" value="NZ_JBHUOP010000001.1"/>
</dbReference>
<protein>
    <submittedName>
        <fullName evidence="5">Fibronectin type III domain-containing protein</fullName>
    </submittedName>
</protein>
<feature type="domain" description="Fibronectin type-III" evidence="4">
    <location>
        <begin position="1132"/>
        <end position="1221"/>
    </location>
</feature>
<feature type="domain" description="Fibronectin type-III" evidence="4">
    <location>
        <begin position="941"/>
        <end position="1030"/>
    </location>
</feature>
<keyword evidence="2" id="KW-0119">Carbohydrate metabolism</keyword>
<dbReference type="Gene3D" id="2.60.40.10">
    <property type="entry name" value="Immunoglobulins"/>
    <property type="match status" value="9"/>
</dbReference>
<dbReference type="Proteomes" id="UP001597391">
    <property type="component" value="Unassembled WGS sequence"/>
</dbReference>
<dbReference type="EMBL" id="JBHUOP010000001">
    <property type="protein sequence ID" value="MFD2839643.1"/>
    <property type="molecule type" value="Genomic_DNA"/>
</dbReference>
<evidence type="ECO:0000256" key="1">
    <source>
        <dbReference type="ARBA" id="ARBA00023295"/>
    </source>
</evidence>
<dbReference type="PROSITE" id="PS50853">
    <property type="entry name" value="FN3"/>
    <property type="match status" value="4"/>
</dbReference>
<keyword evidence="6" id="KW-1185">Reference proteome</keyword>
<feature type="domain" description="Fibronectin type-III" evidence="4">
    <location>
        <begin position="837"/>
        <end position="938"/>
    </location>
</feature>
<keyword evidence="1" id="KW-0326">Glycosidase</keyword>
<dbReference type="PANTHER" id="PTHR46957">
    <property type="entry name" value="CYTOKINE RECEPTOR"/>
    <property type="match status" value="1"/>
</dbReference>
<dbReference type="CDD" id="cd00063">
    <property type="entry name" value="FN3"/>
    <property type="match status" value="4"/>
</dbReference>
<evidence type="ECO:0000259" key="4">
    <source>
        <dbReference type="PROSITE" id="PS50853"/>
    </source>
</evidence>
<dbReference type="SUPFAM" id="SSF49265">
    <property type="entry name" value="Fibronectin type III"/>
    <property type="match status" value="3"/>
</dbReference>
<evidence type="ECO:0000313" key="5">
    <source>
        <dbReference type="EMBL" id="MFD2839643.1"/>
    </source>
</evidence>
<feature type="region of interest" description="Disordered" evidence="3">
    <location>
        <begin position="234"/>
        <end position="253"/>
    </location>
</feature>
<feature type="compositionally biased region" description="Polar residues" evidence="3">
    <location>
        <begin position="242"/>
        <end position="253"/>
    </location>
</feature>
<organism evidence="5 6">
    <name type="scientific">Populibacterium corticicola</name>
    <dbReference type="NCBI Taxonomy" id="1812826"/>
    <lineage>
        <taxon>Bacteria</taxon>
        <taxon>Bacillati</taxon>
        <taxon>Actinomycetota</taxon>
        <taxon>Actinomycetes</taxon>
        <taxon>Micrococcales</taxon>
        <taxon>Jonesiaceae</taxon>
        <taxon>Populibacterium</taxon>
    </lineage>
</organism>
<evidence type="ECO:0000313" key="6">
    <source>
        <dbReference type="Proteomes" id="UP001597391"/>
    </source>
</evidence>
<keyword evidence="1" id="KW-0378">Hydrolase</keyword>
<dbReference type="Pfam" id="PF00041">
    <property type="entry name" value="fn3"/>
    <property type="match status" value="4"/>
</dbReference>
<gene>
    <name evidence="5" type="ORF">ACFSYH_03560</name>
</gene>
<evidence type="ECO:0000256" key="3">
    <source>
        <dbReference type="SAM" id="MobiDB-lite"/>
    </source>
</evidence>
<name>A0ABW5XCM4_9MICO</name>
<proteinExistence type="predicted"/>
<accession>A0ABW5XCM4</accession>
<reference evidence="6" key="1">
    <citation type="journal article" date="2019" name="Int. J. Syst. Evol. Microbiol.">
        <title>The Global Catalogue of Microorganisms (GCM) 10K type strain sequencing project: providing services to taxonomists for standard genome sequencing and annotation.</title>
        <authorList>
            <consortium name="The Broad Institute Genomics Platform"/>
            <consortium name="The Broad Institute Genome Sequencing Center for Infectious Disease"/>
            <person name="Wu L."/>
            <person name="Ma J."/>
        </authorList>
    </citation>
    <scope>NUCLEOTIDE SEQUENCE [LARGE SCALE GENOMIC DNA]</scope>
    <source>
        <strain evidence="6">KCTC 33576</strain>
    </source>
</reference>
<keyword evidence="2" id="KW-0624">Polysaccharide degradation</keyword>
<sequence>MTGYTWRVGAIYPGSSTPVWSDDEFFDRGALQPAGEDYTPSGTVTYPSKDVSFSWPQVPGASGYKFEYSTNESFAGAITRYTTSTTLSPDFPISRLKLLGGQEEHFWRVTPLDGATSAAKAVGKTSDNNRFVLVWADSTPDLTFPGPQTETWPELNDVRFTWTKVKGAKYYEVKLSGEEGAGFVHTAKVPTTSYTPKRQLTRASYHWQVTAYDANGQPGVPSEVRQFRRSWGGNVGEAFDGTTPNPQLRKTSTGIDWTTQGTESSNPVEISLTDLEFAWHPVARAAYYELEVSAARENGRFSFDKKKTCITPNTDATPMRATARDVASTGVNYQTLNANCLVATNTPSHADNLQVGETYAWFVRAFDTNAQGKLIPSYGDESIEFTGYSALRYFTILPAETSTKPAPVLRVMDVGGVSIDDSQVGSATPLLLWDPLPGDWPITRVRIRQGTQTEGGWVVTSYVYGATTARLNGILSNYTTTQGYNWSVTGCLWEKGNEPSCDVNPAGEYDSQVYGVDKHKSFQKEAPKVQFTSGHTASEVSTDQFHVSWEPYQADSLKYGGSAGYSVRIIDTTSQPNTTVLSERVEGNSWQYAEGDVEKKTPLNLAYGRNYTLSAAPLDARGEVGTYNEGFEFQLKPPSASEFKGEVDPTASGVTFTWSDSDTSVKYGVEYAPVGSSTWTKIGYVSNKPALTQRNVTIPRPKDGEYQWRIQSLDRNGATTTVSTQDNFTVSGQAFKPTLTTANNTVLKPNARVLKWNRVAGASSYQVSLNTSTTFASANKVTTVQNQFVPVGTTATYAASRDFAFKNGTYYWQVEALNEAGAVIGVSDVRTFTVENEPTTPSIGSLTVNGTAITVNWKALTGGDRGSNGNVTYSVQHRKVTFPETPWPTSAITTARDAASYTVNGLARGTEYEFRIRANNPVGSSVWSATKKTTTIDVPAVPRSPKATATTDTVTLSWSAPSGTNKATSYKVRYRPSTTTSWTTMTSTSTSLKLAGLKNGTTYYYEIIAVNAVGDGPAAAGSVKTATPPKAPSTPTNFTAKAATGKATLSWKAPAAGTAKITRYTIQSRQYDAKKKKWSAWKSAGTATSTKFTAGKLTNGTKYEFRVAATSSVGTGSYTAAKSVTPVGKPTAPKVTVSSKKKKQITVNWSGAKANGSKITSYRVQVSTNGKKWTTVKKAKASAKSFTWKKAKAGTKYQVRVVTYNKKGNVASAKKTVTVKR</sequence>
<dbReference type="InterPro" id="IPR003961">
    <property type="entry name" value="FN3_dom"/>
</dbReference>
<evidence type="ECO:0000256" key="2">
    <source>
        <dbReference type="ARBA" id="ARBA00023326"/>
    </source>
</evidence>
<dbReference type="InterPro" id="IPR050713">
    <property type="entry name" value="RTP_Phos/Ushers"/>
</dbReference>
<dbReference type="SMART" id="SM00060">
    <property type="entry name" value="FN3"/>
    <property type="match status" value="6"/>
</dbReference>